<proteinExistence type="predicted"/>
<organism evidence="2 3">
    <name type="scientific">Nocardia vinacea</name>
    <dbReference type="NCBI Taxonomy" id="96468"/>
    <lineage>
        <taxon>Bacteria</taxon>
        <taxon>Bacillati</taxon>
        <taxon>Actinomycetota</taxon>
        <taxon>Actinomycetes</taxon>
        <taxon>Mycobacteriales</taxon>
        <taxon>Nocardiaceae</taxon>
        <taxon>Nocardia</taxon>
    </lineage>
</organism>
<feature type="transmembrane region" description="Helical" evidence="1">
    <location>
        <begin position="102"/>
        <end position="122"/>
    </location>
</feature>
<dbReference type="Proteomes" id="UP001432062">
    <property type="component" value="Chromosome"/>
</dbReference>
<keyword evidence="1" id="KW-1133">Transmembrane helix</keyword>
<dbReference type="EMBL" id="CP109441">
    <property type="protein sequence ID" value="WUV46807.1"/>
    <property type="molecule type" value="Genomic_DNA"/>
</dbReference>
<dbReference type="PANTHER" id="PTHR36974">
    <property type="entry name" value="MEMBRANE PROTEIN-RELATED"/>
    <property type="match status" value="1"/>
</dbReference>
<keyword evidence="1" id="KW-0472">Membrane</keyword>
<reference evidence="2" key="1">
    <citation type="submission" date="2022-10" db="EMBL/GenBank/DDBJ databases">
        <title>The complete genomes of actinobacterial strains from the NBC collection.</title>
        <authorList>
            <person name="Joergensen T.S."/>
            <person name="Alvarez Arevalo M."/>
            <person name="Sterndorff E.B."/>
            <person name="Faurdal D."/>
            <person name="Vuksanovic O."/>
            <person name="Mourched A.-S."/>
            <person name="Charusanti P."/>
            <person name="Shaw S."/>
            <person name="Blin K."/>
            <person name="Weber T."/>
        </authorList>
    </citation>
    <scope>NUCLEOTIDE SEQUENCE</scope>
    <source>
        <strain evidence="2">NBC_01482</strain>
    </source>
</reference>
<sequence>METLIFLLIVLLGLRLAGLLGATRFTDWVTCAAYALAAMLVLTGTTHFLPDSLASGPAPTHSDLLPMVPPFVPFPSFMVYLTGVLELLGALGLVLTRTRRPAGIGLAALFVTLLPANIYAAVSDIPFNGAPASPLWIRIPEQVLYIAVAVWAAGLYSPSRVERVDVAAER</sequence>
<keyword evidence="3" id="KW-1185">Reference proteome</keyword>
<feature type="transmembrane region" description="Helical" evidence="1">
    <location>
        <begin position="142"/>
        <end position="161"/>
    </location>
</feature>
<name>A0ABZ1YY54_9NOCA</name>
<dbReference type="RefSeq" id="WP_327099723.1">
    <property type="nucleotide sequence ID" value="NZ_CP109149.1"/>
</dbReference>
<keyword evidence="1" id="KW-0812">Transmembrane</keyword>
<accession>A0ABZ1YY54</accession>
<evidence type="ECO:0008006" key="4">
    <source>
        <dbReference type="Google" id="ProtNLM"/>
    </source>
</evidence>
<protein>
    <recommendedName>
        <fullName evidence="4">DoxX family membrane protein</fullName>
    </recommendedName>
</protein>
<feature type="transmembrane region" description="Helical" evidence="1">
    <location>
        <begin position="77"/>
        <end position="95"/>
    </location>
</feature>
<evidence type="ECO:0000256" key="1">
    <source>
        <dbReference type="SAM" id="Phobius"/>
    </source>
</evidence>
<dbReference type="PANTHER" id="PTHR36974:SF1">
    <property type="entry name" value="DOXX FAMILY MEMBRANE PROTEIN"/>
    <property type="match status" value="1"/>
</dbReference>
<evidence type="ECO:0000313" key="2">
    <source>
        <dbReference type="EMBL" id="WUV46807.1"/>
    </source>
</evidence>
<gene>
    <name evidence="2" type="ORF">OG563_00650</name>
</gene>
<evidence type="ECO:0000313" key="3">
    <source>
        <dbReference type="Proteomes" id="UP001432062"/>
    </source>
</evidence>